<accession>A0A835F889</accession>
<feature type="chain" id="PRO_5032886178" description="BED-type domain-containing protein" evidence="7">
    <location>
        <begin position="19"/>
        <end position="318"/>
    </location>
</feature>
<dbReference type="GO" id="GO:0008270">
    <property type="term" value="F:zinc ion binding"/>
    <property type="evidence" value="ECO:0007669"/>
    <property type="project" value="UniProtKB-KW"/>
</dbReference>
<dbReference type="InterPro" id="IPR003656">
    <property type="entry name" value="Znf_BED"/>
</dbReference>
<dbReference type="PANTHER" id="PTHR46951:SF2">
    <property type="entry name" value="BED-TYPE DOMAIN-CONTAINING PROTEIN"/>
    <property type="match status" value="1"/>
</dbReference>
<evidence type="ECO:0000259" key="8">
    <source>
        <dbReference type="PROSITE" id="PS50808"/>
    </source>
</evidence>
<evidence type="ECO:0000256" key="2">
    <source>
        <dbReference type="ARBA" id="ARBA00022771"/>
    </source>
</evidence>
<dbReference type="GO" id="GO:0003677">
    <property type="term" value="F:DNA binding"/>
    <property type="evidence" value="ECO:0007669"/>
    <property type="project" value="InterPro"/>
</dbReference>
<sequence length="318" mass="36180">MAALLFFLYSPLLKFCLYYCNIGHNNGYIKSVWNHGTKLSGQGFKCGYCRCTNKGGGATRLRDHLGCIVGEVKSCPSVPRDVRDAMRALRQEKMANKKEKEQRRLRLERDLMQGTLGDDGVIDLASDEEDQARMEIRKKWREGEGMATLFVFQLGMATLSYDKLHKLVYVHYNLKERIQEKGGQQQKEVDLCAMMLDAAQLDEANPIWDWLDKAMSDVGPSLDDLYPSMLDKSACGRSEKRARVEEEDEIEFLDSETGEEEEYEDAFSSDESARANSDDDGNSGEPAETSPLVEENREAPNGRRSSRLRKKKRVDTLY</sequence>
<protein>
    <recommendedName>
        <fullName evidence="8">BED-type domain-containing protein</fullName>
    </recommendedName>
</protein>
<dbReference type="PANTHER" id="PTHR46951">
    <property type="entry name" value="BED-TYPE DOMAIN-CONTAINING PROTEIN"/>
    <property type="match status" value="1"/>
</dbReference>
<feature type="signal peptide" evidence="7">
    <location>
        <begin position="1"/>
        <end position="18"/>
    </location>
</feature>
<evidence type="ECO:0000256" key="5">
    <source>
        <dbReference type="SAM" id="Coils"/>
    </source>
</evidence>
<dbReference type="EMBL" id="JACEFO010001613">
    <property type="protein sequence ID" value="KAF8730786.1"/>
    <property type="molecule type" value="Genomic_DNA"/>
</dbReference>
<proteinExistence type="predicted"/>
<reference evidence="9" key="1">
    <citation type="submission" date="2020-07" db="EMBL/GenBank/DDBJ databases">
        <title>Genome sequence and genetic diversity analysis of an under-domesticated orphan crop, white fonio (Digitaria exilis).</title>
        <authorList>
            <person name="Bennetzen J.L."/>
            <person name="Chen S."/>
            <person name="Ma X."/>
            <person name="Wang X."/>
            <person name="Yssel A.E.J."/>
            <person name="Chaluvadi S.R."/>
            <person name="Johnson M."/>
            <person name="Gangashetty P."/>
            <person name="Hamidou F."/>
            <person name="Sanogo M.D."/>
            <person name="Zwaenepoel A."/>
            <person name="Wallace J."/>
            <person name="Van De Peer Y."/>
            <person name="Van Deynze A."/>
        </authorList>
    </citation>
    <scope>NUCLEOTIDE SEQUENCE</scope>
    <source>
        <tissue evidence="9">Leaves</tissue>
    </source>
</reference>
<comment type="caution">
    <text evidence="9">The sequence shown here is derived from an EMBL/GenBank/DDBJ whole genome shotgun (WGS) entry which is preliminary data.</text>
</comment>
<keyword evidence="7" id="KW-0732">Signal</keyword>
<evidence type="ECO:0000313" key="9">
    <source>
        <dbReference type="EMBL" id="KAF8730786.1"/>
    </source>
</evidence>
<keyword evidence="10" id="KW-1185">Reference proteome</keyword>
<feature type="region of interest" description="Disordered" evidence="6">
    <location>
        <begin position="236"/>
        <end position="318"/>
    </location>
</feature>
<keyword evidence="1" id="KW-0479">Metal-binding</keyword>
<name>A0A835F889_9POAL</name>
<keyword evidence="3" id="KW-0862">Zinc</keyword>
<evidence type="ECO:0000256" key="1">
    <source>
        <dbReference type="ARBA" id="ARBA00022723"/>
    </source>
</evidence>
<organism evidence="9 10">
    <name type="scientific">Digitaria exilis</name>
    <dbReference type="NCBI Taxonomy" id="1010633"/>
    <lineage>
        <taxon>Eukaryota</taxon>
        <taxon>Viridiplantae</taxon>
        <taxon>Streptophyta</taxon>
        <taxon>Embryophyta</taxon>
        <taxon>Tracheophyta</taxon>
        <taxon>Spermatophyta</taxon>
        <taxon>Magnoliopsida</taxon>
        <taxon>Liliopsida</taxon>
        <taxon>Poales</taxon>
        <taxon>Poaceae</taxon>
        <taxon>PACMAD clade</taxon>
        <taxon>Panicoideae</taxon>
        <taxon>Panicodae</taxon>
        <taxon>Paniceae</taxon>
        <taxon>Anthephorinae</taxon>
        <taxon>Digitaria</taxon>
    </lineage>
</organism>
<dbReference type="Proteomes" id="UP000636709">
    <property type="component" value="Unassembled WGS sequence"/>
</dbReference>
<keyword evidence="5" id="KW-0175">Coiled coil</keyword>
<keyword evidence="2 4" id="KW-0863">Zinc-finger</keyword>
<gene>
    <name evidence="9" type="ORF">HU200_016649</name>
</gene>
<feature type="coiled-coil region" evidence="5">
    <location>
        <begin position="82"/>
        <end position="110"/>
    </location>
</feature>
<dbReference type="AlphaFoldDB" id="A0A835F889"/>
<evidence type="ECO:0000256" key="4">
    <source>
        <dbReference type="PROSITE-ProRule" id="PRU00027"/>
    </source>
</evidence>
<feature type="compositionally biased region" description="Acidic residues" evidence="6">
    <location>
        <begin position="245"/>
        <end position="268"/>
    </location>
</feature>
<evidence type="ECO:0000256" key="3">
    <source>
        <dbReference type="ARBA" id="ARBA00022833"/>
    </source>
</evidence>
<evidence type="ECO:0000256" key="6">
    <source>
        <dbReference type="SAM" id="MobiDB-lite"/>
    </source>
</evidence>
<evidence type="ECO:0000256" key="7">
    <source>
        <dbReference type="SAM" id="SignalP"/>
    </source>
</evidence>
<dbReference type="PROSITE" id="PS50808">
    <property type="entry name" value="ZF_BED"/>
    <property type="match status" value="1"/>
</dbReference>
<dbReference type="Pfam" id="PF02892">
    <property type="entry name" value="zf-BED"/>
    <property type="match status" value="1"/>
</dbReference>
<evidence type="ECO:0000313" key="10">
    <source>
        <dbReference type="Proteomes" id="UP000636709"/>
    </source>
</evidence>
<dbReference type="OrthoDB" id="686584at2759"/>
<feature type="domain" description="BED-type" evidence="8">
    <location>
        <begin position="27"/>
        <end position="82"/>
    </location>
</feature>
<feature type="compositionally biased region" description="Basic residues" evidence="6">
    <location>
        <begin position="304"/>
        <end position="318"/>
    </location>
</feature>